<comment type="caution">
    <text evidence="1">The sequence shown here is derived from an EMBL/GenBank/DDBJ whole genome shotgun (WGS) entry which is preliminary data.</text>
</comment>
<proteinExistence type="predicted"/>
<protein>
    <submittedName>
        <fullName evidence="1">Uncharacterized protein</fullName>
    </submittedName>
</protein>
<evidence type="ECO:0000313" key="1">
    <source>
        <dbReference type="EMBL" id="KAJ2972069.1"/>
    </source>
</evidence>
<keyword evidence="2" id="KW-1185">Reference proteome</keyword>
<accession>A0ACC1N0U1</accession>
<dbReference type="Proteomes" id="UP001143910">
    <property type="component" value="Unassembled WGS sequence"/>
</dbReference>
<name>A0ACC1N0U1_9HYPO</name>
<organism evidence="1 2">
    <name type="scientific">Zarea fungicola</name>
    <dbReference type="NCBI Taxonomy" id="93591"/>
    <lineage>
        <taxon>Eukaryota</taxon>
        <taxon>Fungi</taxon>
        <taxon>Dikarya</taxon>
        <taxon>Ascomycota</taxon>
        <taxon>Pezizomycotina</taxon>
        <taxon>Sordariomycetes</taxon>
        <taxon>Hypocreomycetidae</taxon>
        <taxon>Hypocreales</taxon>
        <taxon>Cordycipitaceae</taxon>
        <taxon>Zarea</taxon>
    </lineage>
</organism>
<evidence type="ECO:0000313" key="2">
    <source>
        <dbReference type="Proteomes" id="UP001143910"/>
    </source>
</evidence>
<dbReference type="EMBL" id="JANJQO010001221">
    <property type="protein sequence ID" value="KAJ2972069.1"/>
    <property type="molecule type" value="Genomic_DNA"/>
</dbReference>
<gene>
    <name evidence="1" type="ORF">NQ176_g7370</name>
</gene>
<reference evidence="1" key="1">
    <citation type="submission" date="2022-08" db="EMBL/GenBank/DDBJ databases">
        <title>Genome Sequence of Lecanicillium fungicola.</title>
        <authorList>
            <person name="Buettner E."/>
        </authorList>
    </citation>
    <scope>NUCLEOTIDE SEQUENCE</scope>
    <source>
        <strain evidence="1">Babe33</strain>
    </source>
</reference>
<sequence>MSSDSIAPKSFGEIIDGADNDSLRIQAFCQDRWNASDCHWKTTFVADGFEGLQPDPILTKLLRDPSYEDPRNNLTIWARPTSAVTDLAVYCQRELQKLDLDPCSRTFKVLVLTVPKDIWLTPEDGLHMTVLVVALHLSADELDSSMPRLKPLLENMSKFHADHQTRLVKPAIFFSDSGVVLSYVPCAGEIADGQAVGDDYTFLHLQRDLFELCCEYGIDMSAQKNPGSCYMTLGRFIDGENRDSDARPDAAAMARWLAGVEKINQTLRREYWPSEGAAPAAGNWIVGRDGFDIRKGRSWYGGGQSVPL</sequence>